<feature type="binding site" evidence="8">
    <location>
        <position position="61"/>
    </location>
    <ligand>
        <name>beta-alanine</name>
        <dbReference type="ChEBI" id="CHEBI:57966"/>
    </ligand>
</feature>
<dbReference type="EMBL" id="CP035495">
    <property type="protein sequence ID" value="QAY62762.1"/>
    <property type="molecule type" value="Genomic_DNA"/>
</dbReference>
<evidence type="ECO:0000256" key="2">
    <source>
        <dbReference type="ARBA" id="ARBA00009256"/>
    </source>
</evidence>
<dbReference type="PANTHER" id="PTHR21299">
    <property type="entry name" value="CYTIDYLATE KINASE/PANTOATE-BETA-ALANINE LIGASE"/>
    <property type="match status" value="1"/>
</dbReference>
<evidence type="ECO:0000256" key="6">
    <source>
        <dbReference type="ARBA" id="ARBA00022840"/>
    </source>
</evidence>
<dbReference type="OrthoDB" id="9773087at2"/>
<comment type="pathway">
    <text evidence="1 8">Cofactor biosynthesis; (R)-pantothenate biosynthesis; (R)-pantothenate from (R)-pantoate and beta-alanine: step 1/1.</text>
</comment>
<feature type="binding site" evidence="8">
    <location>
        <begin position="149"/>
        <end position="152"/>
    </location>
    <ligand>
        <name>ATP</name>
        <dbReference type="ChEBI" id="CHEBI:30616"/>
    </ligand>
</feature>
<keyword evidence="10" id="KW-1185">Reference proteome</keyword>
<feature type="binding site" evidence="8">
    <location>
        <position position="178"/>
    </location>
    <ligand>
        <name>ATP</name>
        <dbReference type="ChEBI" id="CHEBI:30616"/>
    </ligand>
</feature>
<dbReference type="InterPro" id="IPR003721">
    <property type="entry name" value="Pantoate_ligase"/>
</dbReference>
<evidence type="ECO:0000256" key="5">
    <source>
        <dbReference type="ARBA" id="ARBA00022741"/>
    </source>
</evidence>
<keyword evidence="3 8" id="KW-0436">Ligase</keyword>
<dbReference type="SUPFAM" id="SSF52374">
    <property type="entry name" value="Nucleotidylyl transferase"/>
    <property type="match status" value="1"/>
</dbReference>
<dbReference type="AlphaFoldDB" id="A0A4P6EJL9"/>
<dbReference type="GO" id="GO:0004592">
    <property type="term" value="F:pantoate-beta-alanine ligase activity"/>
    <property type="evidence" value="ECO:0007669"/>
    <property type="project" value="UniProtKB-UniRule"/>
</dbReference>
<keyword evidence="6 8" id="KW-0067">ATP-binding</keyword>
<feature type="binding site" evidence="8">
    <location>
        <position position="61"/>
    </location>
    <ligand>
        <name>(R)-pantoate</name>
        <dbReference type="ChEBI" id="CHEBI:15980"/>
    </ligand>
</feature>
<dbReference type="GO" id="GO:0005829">
    <property type="term" value="C:cytosol"/>
    <property type="evidence" value="ECO:0007669"/>
    <property type="project" value="TreeGrafter"/>
</dbReference>
<feature type="binding site" evidence="8">
    <location>
        <begin position="186"/>
        <end position="189"/>
    </location>
    <ligand>
        <name>ATP</name>
        <dbReference type="ChEBI" id="CHEBI:30616"/>
    </ligand>
</feature>
<proteinExistence type="inferred from homology"/>
<dbReference type="GO" id="GO:0005524">
    <property type="term" value="F:ATP binding"/>
    <property type="evidence" value="ECO:0007669"/>
    <property type="project" value="UniProtKB-KW"/>
</dbReference>
<evidence type="ECO:0000256" key="3">
    <source>
        <dbReference type="ARBA" id="ARBA00022598"/>
    </source>
</evidence>
<comment type="subcellular location">
    <subcellularLocation>
        <location evidence="8">Cytoplasm</location>
    </subcellularLocation>
</comment>
<comment type="miscellaneous">
    <text evidence="8">The reaction proceeds by a bi uni uni bi ping pong mechanism.</text>
</comment>
<comment type="similarity">
    <text evidence="2 8">Belongs to the pantothenate synthetase family.</text>
</comment>
<evidence type="ECO:0000313" key="10">
    <source>
        <dbReference type="Proteomes" id="UP000291758"/>
    </source>
</evidence>
<dbReference type="NCBIfam" id="TIGR00018">
    <property type="entry name" value="panC"/>
    <property type="match status" value="1"/>
</dbReference>
<dbReference type="EC" id="6.3.2.1" evidence="8"/>
<dbReference type="UniPathway" id="UPA00028">
    <property type="reaction ID" value="UER00005"/>
</dbReference>
<gene>
    <name evidence="8" type="primary">panC</name>
    <name evidence="9" type="ORF">ET495_05255</name>
</gene>
<feature type="binding site" evidence="8">
    <location>
        <begin position="30"/>
        <end position="37"/>
    </location>
    <ligand>
        <name>ATP</name>
        <dbReference type="ChEBI" id="CHEBI:30616"/>
    </ligand>
</feature>
<dbReference type="HAMAP" id="MF_00158">
    <property type="entry name" value="PanC"/>
    <property type="match status" value="1"/>
</dbReference>
<dbReference type="Pfam" id="PF02569">
    <property type="entry name" value="Pantoate_ligase"/>
    <property type="match status" value="1"/>
</dbReference>
<dbReference type="RefSeq" id="WP_129203208.1">
    <property type="nucleotide sequence ID" value="NZ_CP035495.1"/>
</dbReference>
<keyword evidence="4 8" id="KW-0566">Pantothenate biosynthesis</keyword>
<keyword evidence="8" id="KW-0963">Cytoplasm</keyword>
<dbReference type="InterPro" id="IPR014729">
    <property type="entry name" value="Rossmann-like_a/b/a_fold"/>
</dbReference>
<feature type="binding site" evidence="8">
    <location>
        <position position="155"/>
    </location>
    <ligand>
        <name>(R)-pantoate</name>
        <dbReference type="ChEBI" id="CHEBI:15980"/>
    </ligand>
</feature>
<dbReference type="InterPro" id="IPR042176">
    <property type="entry name" value="Pantoate_ligase_C"/>
</dbReference>
<organism evidence="9 10">
    <name type="scientific">Xylanimonas allomyrinae</name>
    <dbReference type="NCBI Taxonomy" id="2509459"/>
    <lineage>
        <taxon>Bacteria</taxon>
        <taxon>Bacillati</taxon>
        <taxon>Actinomycetota</taxon>
        <taxon>Actinomycetes</taxon>
        <taxon>Micrococcales</taxon>
        <taxon>Promicromonosporaceae</taxon>
        <taxon>Xylanimonas</taxon>
    </lineage>
</organism>
<evidence type="ECO:0000313" key="9">
    <source>
        <dbReference type="EMBL" id="QAY62762.1"/>
    </source>
</evidence>
<comment type="catalytic activity">
    <reaction evidence="7 8">
        <text>(R)-pantoate + beta-alanine + ATP = (R)-pantothenate + AMP + diphosphate + H(+)</text>
        <dbReference type="Rhea" id="RHEA:10912"/>
        <dbReference type="ChEBI" id="CHEBI:15378"/>
        <dbReference type="ChEBI" id="CHEBI:15980"/>
        <dbReference type="ChEBI" id="CHEBI:29032"/>
        <dbReference type="ChEBI" id="CHEBI:30616"/>
        <dbReference type="ChEBI" id="CHEBI:33019"/>
        <dbReference type="ChEBI" id="CHEBI:57966"/>
        <dbReference type="ChEBI" id="CHEBI:456215"/>
        <dbReference type="EC" id="6.3.2.1"/>
    </reaction>
</comment>
<evidence type="ECO:0000256" key="8">
    <source>
        <dbReference type="HAMAP-Rule" id="MF_00158"/>
    </source>
</evidence>
<dbReference type="KEGG" id="xyl:ET495_05255"/>
<dbReference type="GO" id="GO:0015940">
    <property type="term" value="P:pantothenate biosynthetic process"/>
    <property type="evidence" value="ECO:0007669"/>
    <property type="project" value="UniProtKB-UniRule"/>
</dbReference>
<dbReference type="PANTHER" id="PTHR21299:SF1">
    <property type="entry name" value="PANTOATE--BETA-ALANINE LIGASE"/>
    <property type="match status" value="1"/>
</dbReference>
<sequence>MRTVRTVAALREALAPHRAAGQRIGLVPTMGALHEGHLSLVRAARADSDVVVVSVFVNPTQFDDPNDLAAYPRTEAADVALAAAAGADLVFAPEPAELYPRGYATTVAVTGPLAESLEGAQRGRAHFDGVATVVTKLLLAVAPDAAWFGAKDAQQVVVVRRVVADLGIPVRIEVGPTVRDADGLAMSSRNVRLGPADRTRALALSRALRAVQDALGGGADVPAARDAGLTELATEGIDPEYLALVDPDTLEPAEPGRPVLVLVAARVGPVRLIDTVTVTPDAPGAL</sequence>
<feature type="active site" description="Proton donor" evidence="8">
    <location>
        <position position="37"/>
    </location>
</feature>
<reference evidence="9 10" key="1">
    <citation type="submission" date="2019-01" db="EMBL/GenBank/DDBJ databases">
        <title>Genome sequencing of strain 2JSPR-7.</title>
        <authorList>
            <person name="Heo J."/>
            <person name="Kim S.-J."/>
            <person name="Kim J.-S."/>
            <person name="Hong S.-B."/>
            <person name="Kwon S.-W."/>
        </authorList>
    </citation>
    <scope>NUCLEOTIDE SEQUENCE [LARGE SCALE GENOMIC DNA]</scope>
    <source>
        <strain evidence="9 10">2JSPR-7</strain>
    </source>
</reference>
<evidence type="ECO:0000256" key="7">
    <source>
        <dbReference type="ARBA" id="ARBA00048258"/>
    </source>
</evidence>
<dbReference type="Gene3D" id="3.30.1300.10">
    <property type="entry name" value="Pantoate-beta-alanine ligase, C-terminal domain"/>
    <property type="match status" value="1"/>
</dbReference>
<dbReference type="Proteomes" id="UP000291758">
    <property type="component" value="Chromosome"/>
</dbReference>
<evidence type="ECO:0000256" key="4">
    <source>
        <dbReference type="ARBA" id="ARBA00022655"/>
    </source>
</evidence>
<name>A0A4P6EJL9_9MICO</name>
<accession>A0A4P6EJL9</accession>
<comment type="function">
    <text evidence="8">Catalyzes the condensation of pantoate with beta-alanine in an ATP-dependent reaction via a pantoyl-adenylate intermediate.</text>
</comment>
<dbReference type="Gene3D" id="3.40.50.620">
    <property type="entry name" value="HUPs"/>
    <property type="match status" value="1"/>
</dbReference>
<protein>
    <recommendedName>
        <fullName evidence="8">Pantothenate synthetase</fullName>
        <shortName evidence="8">PS</shortName>
        <ecNumber evidence="8">6.3.2.1</ecNumber>
    </recommendedName>
    <alternativeName>
        <fullName evidence="8">Pantoate--beta-alanine ligase</fullName>
    </alternativeName>
    <alternativeName>
        <fullName evidence="8">Pantoate-activating enzyme</fullName>
    </alternativeName>
</protein>
<evidence type="ECO:0000256" key="1">
    <source>
        <dbReference type="ARBA" id="ARBA00004990"/>
    </source>
</evidence>
<keyword evidence="5 8" id="KW-0547">Nucleotide-binding</keyword>
<comment type="subunit">
    <text evidence="8">Homodimer.</text>
</comment>